<evidence type="ECO:0000256" key="2">
    <source>
        <dbReference type="ARBA" id="ARBA00001946"/>
    </source>
</evidence>
<comment type="catalytic activity">
    <reaction evidence="1">
        <text>isopentenyl diphosphate = dimethylallyl diphosphate</text>
        <dbReference type="Rhea" id="RHEA:23284"/>
        <dbReference type="ChEBI" id="CHEBI:57623"/>
        <dbReference type="ChEBI" id="CHEBI:128769"/>
        <dbReference type="EC" id="5.3.3.2"/>
    </reaction>
</comment>
<keyword evidence="11" id="KW-0752">Steroid biosynthesis</keyword>
<dbReference type="PANTHER" id="PTHR10885">
    <property type="entry name" value="ISOPENTENYL-DIPHOSPHATE DELTA-ISOMERASE"/>
    <property type="match status" value="1"/>
</dbReference>
<dbReference type="InterPro" id="IPR015797">
    <property type="entry name" value="NUDIX_hydrolase-like_dom_sf"/>
</dbReference>
<protein>
    <recommendedName>
        <fullName evidence="6">isopentenyl-diphosphate Delta-isomerase</fullName>
        <ecNumber evidence="6">5.3.3.2</ecNumber>
    </recommendedName>
</protein>
<keyword evidence="14" id="KW-0413">Isomerase</keyword>
<evidence type="ECO:0000313" key="17">
    <source>
        <dbReference type="Proteomes" id="UP000245119"/>
    </source>
</evidence>
<dbReference type="EMBL" id="PZQS01000005">
    <property type="protein sequence ID" value="PVD30600.1"/>
    <property type="molecule type" value="Genomic_DNA"/>
</dbReference>
<proteinExistence type="inferred from homology"/>
<dbReference type="SUPFAM" id="SSF55811">
    <property type="entry name" value="Nudix"/>
    <property type="match status" value="2"/>
</dbReference>
<dbReference type="InterPro" id="IPR000086">
    <property type="entry name" value="NUDIX_hydrolase_dom"/>
</dbReference>
<evidence type="ECO:0000256" key="12">
    <source>
        <dbReference type="ARBA" id="ARBA00023098"/>
    </source>
</evidence>
<name>A0A2T7PB01_POMCA</name>
<evidence type="ECO:0000256" key="14">
    <source>
        <dbReference type="ARBA" id="ARBA00023235"/>
    </source>
</evidence>
<comment type="function">
    <text evidence="3">Catalyzes the 1,3-allylic rearrangement of the homoallylic substrate isopentenyl (IPP) to its highly electrophilic allylic isomer, dimethylallyl diphosphate (DMAPP).</text>
</comment>
<dbReference type="PANTHER" id="PTHR10885:SF0">
    <property type="entry name" value="ISOPENTENYL-DIPHOSPHATE DELTA-ISOMERASE"/>
    <property type="match status" value="1"/>
</dbReference>
<comment type="similarity">
    <text evidence="5">Belongs to the IPP isomerase type 1 family.</text>
</comment>
<keyword evidence="7" id="KW-0444">Lipid biosynthesis</keyword>
<evidence type="ECO:0000256" key="7">
    <source>
        <dbReference type="ARBA" id="ARBA00022516"/>
    </source>
</evidence>
<dbReference type="Pfam" id="PF00293">
    <property type="entry name" value="NUDIX"/>
    <property type="match status" value="2"/>
</dbReference>
<keyword evidence="9" id="KW-0152">Cholesterol biosynthesis</keyword>
<dbReference type="InterPro" id="IPR011876">
    <property type="entry name" value="IsopentenylPP_isomerase_typ1"/>
</dbReference>
<evidence type="ECO:0000256" key="9">
    <source>
        <dbReference type="ARBA" id="ARBA00022778"/>
    </source>
</evidence>
<dbReference type="NCBIfam" id="TIGR02150">
    <property type="entry name" value="IPP_isom_1"/>
    <property type="match status" value="1"/>
</dbReference>
<keyword evidence="9" id="KW-0756">Sterol biosynthesis</keyword>
<feature type="domain" description="Nudix hydrolase" evidence="15">
    <location>
        <begin position="1"/>
        <end position="106"/>
    </location>
</feature>
<evidence type="ECO:0000256" key="8">
    <source>
        <dbReference type="ARBA" id="ARBA00022723"/>
    </source>
</evidence>
<keyword evidence="12" id="KW-0443">Lipid metabolism</keyword>
<gene>
    <name evidence="16" type="ORF">C0Q70_09872</name>
</gene>
<feature type="domain" description="Nudix hydrolase" evidence="15">
    <location>
        <begin position="142"/>
        <end position="295"/>
    </location>
</feature>
<dbReference type="GO" id="GO:0006695">
    <property type="term" value="P:cholesterol biosynthetic process"/>
    <property type="evidence" value="ECO:0007669"/>
    <property type="project" value="UniProtKB-KW"/>
</dbReference>
<keyword evidence="9" id="KW-0153">Cholesterol metabolism</keyword>
<dbReference type="GO" id="GO:0050992">
    <property type="term" value="P:dimethylallyl diphosphate biosynthetic process"/>
    <property type="evidence" value="ECO:0007669"/>
    <property type="project" value="UniProtKB-UniPathway"/>
</dbReference>
<organism evidence="16 17">
    <name type="scientific">Pomacea canaliculata</name>
    <name type="common">Golden apple snail</name>
    <dbReference type="NCBI Taxonomy" id="400727"/>
    <lineage>
        <taxon>Eukaryota</taxon>
        <taxon>Metazoa</taxon>
        <taxon>Spiralia</taxon>
        <taxon>Lophotrochozoa</taxon>
        <taxon>Mollusca</taxon>
        <taxon>Gastropoda</taxon>
        <taxon>Caenogastropoda</taxon>
        <taxon>Architaenioglossa</taxon>
        <taxon>Ampullarioidea</taxon>
        <taxon>Ampullariidae</taxon>
        <taxon>Pomacea</taxon>
    </lineage>
</organism>
<comment type="pathway">
    <text evidence="4">Isoprenoid biosynthesis; dimethylallyl diphosphate biosynthesis; dimethylallyl diphosphate from isopentenyl diphosphate: step 1/1.</text>
</comment>
<evidence type="ECO:0000256" key="5">
    <source>
        <dbReference type="ARBA" id="ARBA00007579"/>
    </source>
</evidence>
<dbReference type="Gene3D" id="3.90.79.10">
    <property type="entry name" value="Nucleoside Triphosphate Pyrophosphohydrolase"/>
    <property type="match status" value="2"/>
</dbReference>
<keyword evidence="9" id="KW-1207">Sterol metabolism</keyword>
<evidence type="ECO:0000256" key="10">
    <source>
        <dbReference type="ARBA" id="ARBA00022842"/>
    </source>
</evidence>
<evidence type="ECO:0000313" key="16">
    <source>
        <dbReference type="EMBL" id="PVD30600.1"/>
    </source>
</evidence>
<keyword evidence="8" id="KW-0479">Metal-binding</keyword>
<comment type="cofactor">
    <cofactor evidence="2">
        <name>Mg(2+)</name>
        <dbReference type="ChEBI" id="CHEBI:18420"/>
    </cofactor>
</comment>
<evidence type="ECO:0000256" key="13">
    <source>
        <dbReference type="ARBA" id="ARBA00023229"/>
    </source>
</evidence>
<dbReference type="AlphaFoldDB" id="A0A2T7PB01"/>
<accession>A0A2T7PB01</accession>
<dbReference type="FunFam" id="3.90.79.10:FF:000012">
    <property type="entry name" value="Isopentenyl-diphosphate Delta-isomerase 1"/>
    <property type="match status" value="1"/>
</dbReference>
<reference evidence="16 17" key="1">
    <citation type="submission" date="2018-04" db="EMBL/GenBank/DDBJ databases">
        <title>The genome of golden apple snail Pomacea canaliculata provides insight into stress tolerance and invasive adaptation.</title>
        <authorList>
            <person name="Liu C."/>
            <person name="Liu B."/>
            <person name="Ren Y."/>
            <person name="Zhang Y."/>
            <person name="Wang H."/>
            <person name="Li S."/>
            <person name="Jiang F."/>
            <person name="Yin L."/>
            <person name="Zhang G."/>
            <person name="Qian W."/>
            <person name="Fan W."/>
        </authorList>
    </citation>
    <scope>NUCLEOTIDE SEQUENCE [LARGE SCALE GENOMIC DNA]</scope>
    <source>
        <strain evidence="16">SZHN2017</strain>
        <tissue evidence="16">Muscle</tissue>
    </source>
</reference>
<dbReference type="Proteomes" id="UP000245119">
    <property type="component" value="Linkage Group LG5"/>
</dbReference>
<evidence type="ECO:0000256" key="1">
    <source>
        <dbReference type="ARBA" id="ARBA00000374"/>
    </source>
</evidence>
<dbReference type="GO" id="GO:0009240">
    <property type="term" value="P:isopentenyl diphosphate biosynthetic process"/>
    <property type="evidence" value="ECO:0007669"/>
    <property type="project" value="TreeGrafter"/>
</dbReference>
<dbReference type="STRING" id="400727.A0A2T7PB01"/>
<dbReference type="CDD" id="cd02885">
    <property type="entry name" value="NUDIX_IPP_Isomerase"/>
    <property type="match status" value="1"/>
</dbReference>
<keyword evidence="10" id="KW-0460">Magnesium</keyword>
<dbReference type="EC" id="5.3.3.2" evidence="6"/>
<dbReference type="GO" id="GO:0004452">
    <property type="term" value="F:isopentenyl-diphosphate delta-isomerase activity"/>
    <property type="evidence" value="ECO:0007669"/>
    <property type="project" value="UniProtKB-EC"/>
</dbReference>
<keyword evidence="9" id="KW-0753">Steroid metabolism</keyword>
<keyword evidence="13" id="KW-0414">Isoprene biosynthesis</keyword>
<evidence type="ECO:0000259" key="15">
    <source>
        <dbReference type="PROSITE" id="PS51462"/>
    </source>
</evidence>
<dbReference type="GO" id="GO:0046872">
    <property type="term" value="F:metal ion binding"/>
    <property type="evidence" value="ECO:0007669"/>
    <property type="project" value="UniProtKB-KW"/>
</dbReference>
<evidence type="ECO:0000256" key="3">
    <source>
        <dbReference type="ARBA" id="ARBA00003951"/>
    </source>
</evidence>
<evidence type="ECO:0000256" key="4">
    <source>
        <dbReference type="ARBA" id="ARBA00004826"/>
    </source>
</evidence>
<sequence length="324" mass="38012">MLRRDENNAIGILKAAQRKLKHELGIEAEQIPLEDFHYLTRIHYRADNVPPDGKFGEHEIDYILFIQKDVFVKPNPNEVKSYRFVTKDELRWLISEDIFNGHDETQIELMKEECILIDEDDRNKGSASKKECHLLENINKGMLHRAFSVFLFNTEGELLLQQRSDAKITFPGHFTNSCCSHPLNTESEKEENNAIGVLRAAQRKLKHELGIEAEQIPLDSFHYITRIHYRADNVPNDGKFGEHEIDYILFIQKDVLVKPNPNEVKSYRFITKDKLRQLIEHADKEGVLLTPWFKLIASTFLYTWWESLHNLKPLMDHKSIHRML</sequence>
<keyword evidence="17" id="KW-1185">Reference proteome</keyword>
<evidence type="ECO:0000256" key="11">
    <source>
        <dbReference type="ARBA" id="ARBA00022955"/>
    </source>
</evidence>
<dbReference type="PROSITE" id="PS51462">
    <property type="entry name" value="NUDIX"/>
    <property type="match status" value="2"/>
</dbReference>
<evidence type="ECO:0000256" key="6">
    <source>
        <dbReference type="ARBA" id="ARBA00012057"/>
    </source>
</evidence>
<dbReference type="UniPathway" id="UPA00059">
    <property type="reaction ID" value="UER00104"/>
</dbReference>
<dbReference type="OrthoDB" id="510307at2759"/>
<comment type="caution">
    <text evidence="16">The sequence shown here is derived from an EMBL/GenBank/DDBJ whole genome shotgun (WGS) entry which is preliminary data.</text>
</comment>
<dbReference type="GO" id="GO:0005737">
    <property type="term" value="C:cytoplasm"/>
    <property type="evidence" value="ECO:0007669"/>
    <property type="project" value="TreeGrafter"/>
</dbReference>